<dbReference type="EMBL" id="KY246476">
    <property type="protein sequence ID" value="ASA48476.1"/>
    <property type="molecule type" value="Genomic_DNA"/>
</dbReference>
<name>A0A1Z2RV56_9VIRU</name>
<keyword evidence="1" id="KW-0812">Transmembrane</keyword>
<keyword evidence="1" id="KW-1133">Transmembrane helix</keyword>
<accession>A0A1Z2RV56</accession>
<feature type="transmembrane region" description="Helical" evidence="1">
    <location>
        <begin position="52"/>
        <end position="70"/>
    </location>
</feature>
<protein>
    <submittedName>
        <fullName evidence="2">Uncharacterized protein</fullName>
    </submittedName>
</protein>
<reference evidence="2" key="1">
    <citation type="journal article" date="2017" name="Virus Evol.">
        <title>Diverse and highly recombinant anelloviruses associated with Weddell seals in Antarctica.</title>
        <authorList>
            <person name="Fahsbender E."/>
            <person name="Burns J.M."/>
            <person name="Kim S."/>
            <person name="Kraberger S."/>
            <person name="Frankfurter G."/>
            <person name="Eilers A."/>
            <person name="Shero M."/>
            <person name="Beltran R."/>
            <person name="Kirkham A."/>
            <person name="McCorkell R."/>
            <person name="Berngartt R."/>
            <person name="Male M.F."/>
            <person name="Ballard G."/>
            <person name="Ainley D.G."/>
            <person name="Breitbart M."/>
            <person name="Varsani A."/>
        </authorList>
    </citation>
    <scope>NUCLEOTIDE SEQUENCE</scope>
    <source>
        <strain evidence="2">TTLwV-1_gt17_skp1</strain>
    </source>
</reference>
<proteinExistence type="predicted"/>
<evidence type="ECO:0000256" key="1">
    <source>
        <dbReference type="SAM" id="Phobius"/>
    </source>
</evidence>
<keyword evidence="1" id="KW-0472">Membrane</keyword>
<sequence length="85" mass="9546">MEGKTFMDVCSMYAVCFDLLYDDGFSLSGMDQPYESWPLVRVKIVFGRPESVWLAFQLLVSLTTLTFIILSNLDKLRHGGSGGCQ</sequence>
<evidence type="ECO:0000313" key="2">
    <source>
        <dbReference type="EMBL" id="ASA48476.1"/>
    </source>
</evidence>
<organism evidence="2">
    <name type="scientific">Torque teno Leptonychotes weddellii virus-1</name>
    <dbReference type="NCBI Taxonomy" id="2012676"/>
    <lineage>
        <taxon>Viruses</taxon>
        <taxon>Monodnaviria</taxon>
        <taxon>Shotokuvirae</taxon>
        <taxon>Commensaviricota</taxon>
        <taxon>Cardeaviricetes</taxon>
        <taxon>Sanitavirales</taxon>
        <taxon>Anelloviridae</taxon>
        <taxon>Lambdatorquevirus</taxon>
        <taxon>Lambdatorquevirus phoci5</taxon>
    </lineage>
</organism>